<keyword evidence="2" id="KW-1185">Reference proteome</keyword>
<organism evidence="1 2">
    <name type="scientific">Curtobacterium aetherium</name>
    <dbReference type="NCBI Taxonomy" id="2841594"/>
    <lineage>
        <taxon>Bacteria</taxon>
        <taxon>Bacillati</taxon>
        <taxon>Actinomycetota</taxon>
        <taxon>Actinomycetes</taxon>
        <taxon>Micrococcales</taxon>
        <taxon>Microbacteriaceae</taxon>
        <taxon>Curtobacterium</taxon>
    </lineage>
</organism>
<reference evidence="1" key="1">
    <citation type="submission" date="2021-06" db="EMBL/GenBank/DDBJ databases">
        <authorList>
            <person name="Ellington A.J."/>
            <person name="Bryan N.C."/>
            <person name="Christner B.C."/>
            <person name="Reisch C.R."/>
        </authorList>
    </citation>
    <scope>NUCLEOTIDE SEQUENCE</scope>
    <source>
        <strain evidence="1">L6-1</strain>
    </source>
</reference>
<sequence length="360" mass="38092">MTHALFDPITLRGLEIRNRVWIPPMCQYMVEAQDGVPTPWHLVHLGGLARGGAGAVVVEATGVVPEGRISPQDLGLWNDEQRDAFRPITDFVHSQGAVAGIQLAHAGRKASTSRGWGPSAGAGTVGADQGGWQPVGPSPIAFPGLATPTELTAEGIAEVVRAFAASARRAVDAGFDLLELHGAHGYLLHEFLSPLSNERNDQYGGSLENRARALLETVDAVRAEVGEDVPLVVRLSATDWVEGGWDLPETEQVSAWLGEHGVDLVSVSTGGNVADAAIPVGPGYQLPFATAIRQATGVPVAAVGMIDDPFQAEQIVALGQADVVLVGRGALRDPNFPIRAAQALRVDLPYRPAPYERAYR</sequence>
<name>A0ACD1E499_9MICO</name>
<accession>A0ACD1E499</accession>
<dbReference type="Proteomes" id="UP000681794">
    <property type="component" value="Chromosome"/>
</dbReference>
<protein>
    <submittedName>
        <fullName evidence="1">NADH:flavin oxidoreductase/NADH oxidase</fullName>
    </submittedName>
</protein>
<gene>
    <name evidence="1" type="ORF">KM842_00535</name>
</gene>
<dbReference type="EMBL" id="CP076544">
    <property type="protein sequence ID" value="QWS33748.1"/>
    <property type="molecule type" value="Genomic_DNA"/>
</dbReference>
<proteinExistence type="predicted"/>
<evidence type="ECO:0000313" key="2">
    <source>
        <dbReference type="Proteomes" id="UP000681794"/>
    </source>
</evidence>
<evidence type="ECO:0000313" key="1">
    <source>
        <dbReference type="EMBL" id="QWS33748.1"/>
    </source>
</evidence>